<feature type="active site" description="Proton donor" evidence="10">
    <location>
        <position position="131"/>
    </location>
</feature>
<evidence type="ECO:0000256" key="1">
    <source>
        <dbReference type="ARBA" id="ARBA00000901"/>
    </source>
</evidence>
<dbReference type="PROSITE" id="PS00068">
    <property type="entry name" value="MDH"/>
    <property type="match status" value="1"/>
</dbReference>
<keyword evidence="14" id="KW-1185">Reference proteome</keyword>
<comment type="catalytic activity">
    <reaction evidence="9">
        <text>(S)-malate + NAD(+) = oxaloacetate + NADH + H(+)</text>
        <dbReference type="Rhea" id="RHEA:21432"/>
        <dbReference type="ChEBI" id="CHEBI:15378"/>
        <dbReference type="ChEBI" id="CHEBI:15589"/>
        <dbReference type="ChEBI" id="CHEBI:16452"/>
        <dbReference type="ChEBI" id="CHEBI:57540"/>
        <dbReference type="ChEBI" id="CHEBI:57945"/>
        <dbReference type="EC" id="1.1.1.37"/>
    </reaction>
</comment>
<proteinExistence type="inferred from homology"/>
<dbReference type="CDD" id="cd04732">
    <property type="entry name" value="HisA"/>
    <property type="match status" value="1"/>
</dbReference>
<dbReference type="EMBL" id="OCNF01000007">
    <property type="protein sequence ID" value="SOD68143.1"/>
    <property type="molecule type" value="Genomic_DNA"/>
</dbReference>
<dbReference type="AlphaFoldDB" id="A0A286EB59"/>
<dbReference type="Proteomes" id="UP000219669">
    <property type="component" value="Unassembled WGS sequence"/>
</dbReference>
<evidence type="ECO:0000313" key="14">
    <source>
        <dbReference type="Proteomes" id="UP000219669"/>
    </source>
</evidence>
<evidence type="ECO:0000256" key="9">
    <source>
        <dbReference type="ARBA" id="ARBA00048313"/>
    </source>
</evidence>
<comment type="subcellular location">
    <subcellularLocation>
        <location evidence="2 10 12">Cytoplasm</location>
    </subcellularLocation>
</comment>
<dbReference type="EC" id="5.3.1.16" evidence="10 12"/>
<comment type="similarity">
    <text evidence="4 10 11">Belongs to the HisA/HisF family.</text>
</comment>
<dbReference type="InterPro" id="IPR023016">
    <property type="entry name" value="HisA/PriA"/>
</dbReference>
<dbReference type="OrthoDB" id="9807749at2"/>
<dbReference type="PANTHER" id="PTHR43090:SF2">
    <property type="entry name" value="1-(5-PHOSPHORIBOSYL)-5-[(5-PHOSPHORIBOSYLAMINO)METHYLIDENEAMINO] IMIDAZOLE-4-CARBOXAMIDE ISOMERASE"/>
    <property type="match status" value="1"/>
</dbReference>
<dbReference type="InterPro" id="IPR044524">
    <property type="entry name" value="Isoase_HisA-like"/>
</dbReference>
<dbReference type="PANTHER" id="PTHR43090">
    <property type="entry name" value="1-(5-PHOSPHORIBOSYL)-5-[(5-PHOSPHORIBOSYLAMINO)METHYLIDENEAMINO] IMIDAZOLE-4-CARBOXAMIDE ISOMERASE"/>
    <property type="match status" value="1"/>
</dbReference>
<dbReference type="UniPathway" id="UPA00031">
    <property type="reaction ID" value="UER00009"/>
</dbReference>
<organism evidence="13 14">
    <name type="scientific">Alysiella filiformis DSM 16848</name>
    <dbReference type="NCBI Taxonomy" id="1120981"/>
    <lineage>
        <taxon>Bacteria</taxon>
        <taxon>Pseudomonadati</taxon>
        <taxon>Pseudomonadota</taxon>
        <taxon>Betaproteobacteria</taxon>
        <taxon>Neisseriales</taxon>
        <taxon>Neisseriaceae</taxon>
        <taxon>Alysiella</taxon>
    </lineage>
</organism>
<evidence type="ECO:0000256" key="12">
    <source>
        <dbReference type="RuleBase" id="RU003658"/>
    </source>
</evidence>
<evidence type="ECO:0000256" key="8">
    <source>
        <dbReference type="ARBA" id="ARBA00023235"/>
    </source>
</evidence>
<comment type="catalytic activity">
    <reaction evidence="1 10 12">
        <text>1-(5-phospho-beta-D-ribosyl)-5-[(5-phospho-beta-D-ribosylamino)methylideneamino]imidazole-4-carboxamide = 5-[(5-phospho-1-deoxy-D-ribulos-1-ylimino)methylamino]-1-(5-phospho-beta-D-ribosyl)imidazole-4-carboxamide</text>
        <dbReference type="Rhea" id="RHEA:15469"/>
        <dbReference type="ChEBI" id="CHEBI:58435"/>
        <dbReference type="ChEBI" id="CHEBI:58525"/>
        <dbReference type="EC" id="5.3.1.16"/>
    </reaction>
</comment>
<dbReference type="GO" id="GO:0000105">
    <property type="term" value="P:L-histidine biosynthetic process"/>
    <property type="evidence" value="ECO:0007669"/>
    <property type="project" value="UniProtKB-UniRule"/>
</dbReference>
<keyword evidence="6 10" id="KW-0028">Amino-acid biosynthesis</keyword>
<dbReference type="NCBIfam" id="TIGR00007">
    <property type="entry name" value="1-(5-phosphoribosyl)-5-[(5-phosphoribosylamino)methylideneamino]imidazole-4-carboxamide isomerase"/>
    <property type="match status" value="1"/>
</dbReference>
<keyword evidence="7 10" id="KW-0368">Histidine biosynthesis</keyword>
<dbReference type="SUPFAM" id="SSF51366">
    <property type="entry name" value="Ribulose-phoshate binding barrel"/>
    <property type="match status" value="1"/>
</dbReference>
<dbReference type="GO" id="GO:0000162">
    <property type="term" value="P:L-tryptophan biosynthetic process"/>
    <property type="evidence" value="ECO:0007669"/>
    <property type="project" value="TreeGrafter"/>
</dbReference>
<dbReference type="InterPro" id="IPR011060">
    <property type="entry name" value="RibuloseP-bd_barrel"/>
</dbReference>
<dbReference type="InterPro" id="IPR001252">
    <property type="entry name" value="Malate_DH_AS"/>
</dbReference>
<dbReference type="HAMAP" id="MF_01014">
    <property type="entry name" value="HisA"/>
    <property type="match status" value="1"/>
</dbReference>
<keyword evidence="8 10" id="KW-0413">Isomerase</keyword>
<evidence type="ECO:0000256" key="4">
    <source>
        <dbReference type="ARBA" id="ARBA00009667"/>
    </source>
</evidence>
<dbReference type="InterPro" id="IPR006062">
    <property type="entry name" value="His_biosynth"/>
</dbReference>
<name>A0A286EB59_9NEIS</name>
<evidence type="ECO:0000256" key="10">
    <source>
        <dbReference type="HAMAP-Rule" id="MF_01014"/>
    </source>
</evidence>
<evidence type="ECO:0000313" key="13">
    <source>
        <dbReference type="EMBL" id="SOD68143.1"/>
    </source>
</evidence>
<dbReference type="FunFam" id="3.20.20.70:FF:000009">
    <property type="entry name" value="1-(5-phosphoribosyl)-5-[(5-phosphoribosylamino)methylideneamino] imidazole-4-carboxamide isomerase"/>
    <property type="match status" value="1"/>
</dbReference>
<dbReference type="Pfam" id="PF00977">
    <property type="entry name" value="His_biosynth"/>
    <property type="match status" value="1"/>
</dbReference>
<dbReference type="GO" id="GO:0006108">
    <property type="term" value="P:malate metabolic process"/>
    <property type="evidence" value="ECO:0007669"/>
    <property type="project" value="InterPro"/>
</dbReference>
<reference evidence="13 14" key="1">
    <citation type="submission" date="2017-09" db="EMBL/GenBank/DDBJ databases">
        <authorList>
            <person name="Ehlers B."/>
            <person name="Leendertz F.H."/>
        </authorList>
    </citation>
    <scope>NUCLEOTIDE SEQUENCE [LARGE SCALE GENOMIC DNA]</scope>
    <source>
        <strain evidence="13 14">DSM 16848</strain>
    </source>
</reference>
<evidence type="ECO:0000256" key="2">
    <source>
        <dbReference type="ARBA" id="ARBA00004496"/>
    </source>
</evidence>
<evidence type="ECO:0000256" key="3">
    <source>
        <dbReference type="ARBA" id="ARBA00005133"/>
    </source>
</evidence>
<dbReference type="GO" id="GO:0005737">
    <property type="term" value="C:cytoplasm"/>
    <property type="evidence" value="ECO:0007669"/>
    <property type="project" value="UniProtKB-SubCell"/>
</dbReference>
<sequence>MQLIPAIDLKNGQCVRLKQGLMEQATVFSDSPAEMAQHWYAQGARRLHLVDLDGAFAGEPKNFPAIQAILAAVSAHIPVQLGGGIRDLQTIEKYLNLGLNDVIIGTAAVKNPDFVRQACREFAGHIIVGLDAKDGMVAIDGWATVTDFHVIELSKQFEDDGVNAIIYTDIGRDGMMSGVNIEATVKLAQAVDVPIIASGGLTNLDDIRALCQVADQGIAGAITGRAIYEGSIDFAQAQQLADKLLA</sequence>
<protein>
    <recommendedName>
        <fullName evidence="10 12">1-(5-phosphoribosyl)-5-[(5-phosphoribosylamino)methylideneamino] imidazole-4-carboxamide isomerase</fullName>
        <ecNumber evidence="10 12">5.3.1.16</ecNumber>
    </recommendedName>
    <alternativeName>
        <fullName evidence="10">Phosphoribosylformimino-5-aminoimidazole carboxamide ribotide isomerase</fullName>
    </alternativeName>
</protein>
<comment type="pathway">
    <text evidence="3 10 12">Amino-acid biosynthesis; L-histidine biosynthesis; L-histidine from 5-phospho-alpha-D-ribose 1-diphosphate: step 4/9.</text>
</comment>
<dbReference type="Gene3D" id="3.20.20.70">
    <property type="entry name" value="Aldolase class I"/>
    <property type="match status" value="1"/>
</dbReference>
<evidence type="ECO:0000256" key="5">
    <source>
        <dbReference type="ARBA" id="ARBA00022490"/>
    </source>
</evidence>
<dbReference type="GO" id="GO:0003949">
    <property type="term" value="F:1-(5-phosphoribosyl)-5-[(5-phosphoribosylamino)methylideneamino]imidazole-4-carboxamide isomerase activity"/>
    <property type="evidence" value="ECO:0007669"/>
    <property type="project" value="UniProtKB-UniRule"/>
</dbReference>
<evidence type="ECO:0000256" key="7">
    <source>
        <dbReference type="ARBA" id="ARBA00023102"/>
    </source>
</evidence>
<gene>
    <name evidence="10" type="primary">hisA</name>
    <name evidence="13" type="ORF">SAMN02746062_01146</name>
</gene>
<feature type="active site" description="Proton acceptor" evidence="10">
    <location>
        <position position="8"/>
    </location>
</feature>
<dbReference type="GO" id="GO:0030060">
    <property type="term" value="F:L-malate dehydrogenase (NAD+) activity"/>
    <property type="evidence" value="ECO:0007669"/>
    <property type="project" value="UniProtKB-EC"/>
</dbReference>
<accession>A0A286EB59</accession>
<dbReference type="RefSeq" id="WP_097114193.1">
    <property type="nucleotide sequence ID" value="NZ_CP083931.1"/>
</dbReference>
<dbReference type="InterPro" id="IPR013785">
    <property type="entry name" value="Aldolase_TIM"/>
</dbReference>
<keyword evidence="5 10" id="KW-0963">Cytoplasm</keyword>
<evidence type="ECO:0000256" key="6">
    <source>
        <dbReference type="ARBA" id="ARBA00022605"/>
    </source>
</evidence>
<dbReference type="NCBIfam" id="NF010112">
    <property type="entry name" value="PRK13585.1"/>
    <property type="match status" value="1"/>
</dbReference>
<evidence type="ECO:0000256" key="11">
    <source>
        <dbReference type="RuleBase" id="RU003657"/>
    </source>
</evidence>
<dbReference type="InterPro" id="IPR006063">
    <property type="entry name" value="HisA_bact_arch"/>
</dbReference>